<evidence type="ECO:0000256" key="2">
    <source>
        <dbReference type="ARBA" id="ARBA00008865"/>
    </source>
</evidence>
<evidence type="ECO:0000313" key="18">
    <source>
        <dbReference type="EMBL" id="TKI02218.1"/>
    </source>
</evidence>
<keyword evidence="9" id="KW-0378">Hydrolase</keyword>
<dbReference type="Proteomes" id="UP000305202">
    <property type="component" value="Unassembled WGS sequence"/>
</dbReference>
<organism evidence="18 19">
    <name type="scientific">Martelella alba</name>
    <dbReference type="NCBI Taxonomy" id="2590451"/>
    <lineage>
        <taxon>Bacteria</taxon>
        <taxon>Pseudomonadati</taxon>
        <taxon>Pseudomonadota</taxon>
        <taxon>Alphaproteobacteria</taxon>
        <taxon>Hyphomicrobiales</taxon>
        <taxon>Aurantimonadaceae</taxon>
        <taxon>Martelella</taxon>
    </lineage>
</organism>
<keyword evidence="19" id="KW-1185">Reference proteome</keyword>
<evidence type="ECO:0000256" key="13">
    <source>
        <dbReference type="ARBA" id="ARBA00024745"/>
    </source>
</evidence>
<dbReference type="RefSeq" id="WP_136993139.1">
    <property type="nucleotide sequence ID" value="NZ_SZPQ01000099.1"/>
</dbReference>
<keyword evidence="11" id="KW-0233">DNA recombination</keyword>
<dbReference type="Gene3D" id="3.30.1330.70">
    <property type="entry name" value="Holliday junction resolvase RusA"/>
    <property type="match status" value="1"/>
</dbReference>
<protein>
    <recommendedName>
        <fullName evidence="4">Crossover junction endodeoxyribonuclease RusA</fullName>
        <ecNumber evidence="15">3.1.21.10</ecNumber>
    </recommendedName>
    <alternativeName>
        <fullName evidence="16">Holliday junction nuclease RusA</fullName>
    </alternativeName>
    <alternativeName>
        <fullName evidence="17">Holliday junction resolvase</fullName>
    </alternativeName>
</protein>
<evidence type="ECO:0000256" key="9">
    <source>
        <dbReference type="ARBA" id="ARBA00022801"/>
    </source>
</evidence>
<name>A0ABY2SDR2_9HYPH</name>
<dbReference type="InterPro" id="IPR008822">
    <property type="entry name" value="Endonuclease_RusA-like"/>
</dbReference>
<evidence type="ECO:0000256" key="1">
    <source>
        <dbReference type="ARBA" id="ARBA00001946"/>
    </source>
</evidence>
<sequence length="102" mass="11492">MRLILPFPPSVNTYWRSPNKGPLAGRHLISAAGRQYRSAVLAEIVESLHRYPAPLVDDVSVNLVLFPPNRARRDLDNCFKALFDALTHAGIWKDDSQVKRLA</sequence>
<evidence type="ECO:0000256" key="4">
    <source>
        <dbReference type="ARBA" id="ARBA00014885"/>
    </source>
</evidence>
<comment type="subunit">
    <text evidence="3">Homodimer.</text>
</comment>
<evidence type="ECO:0000256" key="11">
    <source>
        <dbReference type="ARBA" id="ARBA00023172"/>
    </source>
</evidence>
<evidence type="ECO:0000256" key="14">
    <source>
        <dbReference type="ARBA" id="ARBA00029354"/>
    </source>
</evidence>
<keyword evidence="7" id="KW-0255">Endonuclease</keyword>
<gene>
    <name evidence="18" type="ORF">FCN80_25600</name>
</gene>
<evidence type="ECO:0000313" key="19">
    <source>
        <dbReference type="Proteomes" id="UP000305202"/>
    </source>
</evidence>
<evidence type="ECO:0000256" key="6">
    <source>
        <dbReference type="ARBA" id="ARBA00022723"/>
    </source>
</evidence>
<accession>A0ABY2SDR2</accession>
<reference evidence="18 19" key="1">
    <citation type="submission" date="2019-04" db="EMBL/GenBank/DDBJ databases">
        <authorList>
            <person name="Li M."/>
            <person name="Gao C."/>
        </authorList>
    </citation>
    <scope>NUCLEOTIDE SEQUENCE [LARGE SCALE GENOMIC DNA]</scope>
    <source>
        <strain evidence="18 19">BGMRC 2031</strain>
    </source>
</reference>
<comment type="similarity">
    <text evidence="2">Belongs to the RusA family.</text>
</comment>
<evidence type="ECO:0000256" key="7">
    <source>
        <dbReference type="ARBA" id="ARBA00022759"/>
    </source>
</evidence>
<comment type="cofactor">
    <cofactor evidence="1">
        <name>Mg(2+)</name>
        <dbReference type="ChEBI" id="CHEBI:18420"/>
    </cofactor>
</comment>
<comment type="caution">
    <text evidence="18">The sequence shown here is derived from an EMBL/GenBank/DDBJ whole genome shotgun (WGS) entry which is preliminary data.</text>
</comment>
<comment type="catalytic activity">
    <reaction evidence="14">
        <text>Endonucleolytic cleavage at a junction such as a reciprocal single-stranded crossover between two homologous DNA duplexes (Holliday junction).</text>
        <dbReference type="EC" id="3.1.21.10"/>
    </reaction>
</comment>
<evidence type="ECO:0000256" key="16">
    <source>
        <dbReference type="ARBA" id="ARBA00030920"/>
    </source>
</evidence>
<dbReference type="EC" id="3.1.21.10" evidence="15"/>
<comment type="function">
    <text evidence="13">Endonuclease that resolves Holliday junction intermediates made during homologous genetic recombination and DNA repair. Exhibits sequence and structure-selective cleavage of four-way DNA junctions, where it introduces symmetrical nicks in two strands of the same polarity at the 5' side of CC dinucleotides. Corrects the defects in genetic recombination and DNA repair associated with inactivation of RuvAB or RuvC.</text>
</comment>
<keyword evidence="5" id="KW-0540">Nuclease</keyword>
<keyword evidence="8" id="KW-0227">DNA damage</keyword>
<dbReference type="PIRSF" id="PIRSF001007">
    <property type="entry name" value="RusA"/>
    <property type="match status" value="1"/>
</dbReference>
<dbReference type="EMBL" id="SZPQ01000099">
    <property type="protein sequence ID" value="TKI02218.1"/>
    <property type="molecule type" value="Genomic_DNA"/>
</dbReference>
<dbReference type="SUPFAM" id="SSF103084">
    <property type="entry name" value="Holliday junction resolvase RusA"/>
    <property type="match status" value="1"/>
</dbReference>
<evidence type="ECO:0000256" key="8">
    <source>
        <dbReference type="ARBA" id="ARBA00022763"/>
    </source>
</evidence>
<evidence type="ECO:0000256" key="5">
    <source>
        <dbReference type="ARBA" id="ARBA00022722"/>
    </source>
</evidence>
<proteinExistence type="inferred from homology"/>
<dbReference type="InterPro" id="IPR016281">
    <property type="entry name" value="Endonuclease_RusA"/>
</dbReference>
<evidence type="ECO:0000256" key="17">
    <source>
        <dbReference type="ARBA" id="ARBA00031953"/>
    </source>
</evidence>
<keyword evidence="6" id="KW-0479">Metal-binding</keyword>
<dbReference type="Pfam" id="PF05866">
    <property type="entry name" value="RusA"/>
    <property type="match status" value="1"/>
</dbReference>
<feature type="non-terminal residue" evidence="18">
    <location>
        <position position="102"/>
    </location>
</feature>
<keyword evidence="10" id="KW-0460">Magnesium</keyword>
<evidence type="ECO:0000256" key="3">
    <source>
        <dbReference type="ARBA" id="ARBA00011738"/>
    </source>
</evidence>
<keyword evidence="12" id="KW-0234">DNA repair</keyword>
<evidence type="ECO:0000256" key="12">
    <source>
        <dbReference type="ARBA" id="ARBA00023204"/>
    </source>
</evidence>
<evidence type="ECO:0000256" key="10">
    <source>
        <dbReference type="ARBA" id="ARBA00022842"/>
    </source>
</evidence>
<evidence type="ECO:0000256" key="15">
    <source>
        <dbReference type="ARBA" id="ARBA00029488"/>
    </source>
</evidence>
<dbReference type="InterPro" id="IPR036614">
    <property type="entry name" value="RusA-like_sf"/>
</dbReference>